<feature type="domain" description="ODAD1 central coiled coil region" evidence="4">
    <location>
        <begin position="312"/>
        <end position="455"/>
    </location>
</feature>
<feature type="region of interest" description="Disordered" evidence="3">
    <location>
        <begin position="561"/>
        <end position="601"/>
    </location>
</feature>
<dbReference type="PANTHER" id="PTHR21694">
    <property type="entry name" value="COILED-COIL DOMAIN-CONTAINING PROTEIN 63"/>
    <property type="match status" value="1"/>
</dbReference>
<feature type="coiled-coil region" evidence="2">
    <location>
        <begin position="136"/>
        <end position="191"/>
    </location>
</feature>
<dbReference type="OrthoDB" id="6766775at2759"/>
<evidence type="ECO:0000313" key="5">
    <source>
        <dbReference type="EMBL" id="GMH57847.1"/>
    </source>
</evidence>
<dbReference type="Proteomes" id="UP001165122">
    <property type="component" value="Unassembled WGS sequence"/>
</dbReference>
<dbReference type="PANTHER" id="PTHR21694:SF18">
    <property type="entry name" value="COILED-COIL DOMAIN-CONTAINING PROTEIN 63"/>
    <property type="match status" value="1"/>
</dbReference>
<feature type="compositionally biased region" description="Acidic residues" evidence="3">
    <location>
        <begin position="532"/>
        <end position="542"/>
    </location>
</feature>
<feature type="domain" description="ODAD1 central coiled coil region" evidence="4">
    <location>
        <begin position="141"/>
        <end position="304"/>
    </location>
</feature>
<reference evidence="6" key="1">
    <citation type="journal article" date="2023" name="Commun. Biol.">
        <title>Genome analysis of Parmales, the sister group of diatoms, reveals the evolutionary specialization of diatoms from phago-mixotrophs to photoautotrophs.</title>
        <authorList>
            <person name="Ban H."/>
            <person name="Sato S."/>
            <person name="Yoshikawa S."/>
            <person name="Yamada K."/>
            <person name="Nakamura Y."/>
            <person name="Ichinomiya M."/>
            <person name="Sato N."/>
            <person name="Blanc-Mathieu R."/>
            <person name="Endo H."/>
            <person name="Kuwata A."/>
            <person name="Ogata H."/>
        </authorList>
    </citation>
    <scope>NUCLEOTIDE SEQUENCE [LARGE SCALE GENOMIC DNA]</scope>
    <source>
        <strain evidence="6">NIES 3700</strain>
    </source>
</reference>
<comment type="caution">
    <text evidence="5">The sequence shown here is derived from an EMBL/GenBank/DDBJ whole genome shotgun (WGS) entry which is preliminary data.</text>
</comment>
<dbReference type="EMBL" id="BRXW01000472">
    <property type="protein sequence ID" value="GMH57847.1"/>
    <property type="molecule type" value="Genomic_DNA"/>
</dbReference>
<feature type="compositionally biased region" description="Basic residues" evidence="3">
    <location>
        <begin position="592"/>
        <end position="601"/>
    </location>
</feature>
<evidence type="ECO:0000256" key="1">
    <source>
        <dbReference type="ARBA" id="ARBA00023054"/>
    </source>
</evidence>
<sequence length="601" mass="67547">MPGNSTDDLFKGMRLTPEPKGGTSSLSPKRPLVDPPPTQSPRPMDQIRAAMAEDAKDQKSIASRSLFNPEGTVASTQSMMAARVDYVCEQQIYYTKKIEAEKRRLADTDKRILRAKTAILQRRKQIAAASKERVLASAAVRNLSKLENKLNLLMVKNNLTEKANIQAKKHIDNLRMEKAQQIRATEKLERELRARKTKITTLVSETQTMQDKKDRTLREIEVMKQKILDELDANNAEYQALKQELSINQMGVTSTQNSPARQTSPAKTAEKKKKKKKKKEGDKEGTEGTLSTEEEEHIISNINKAYWAIAKKKMDIQKQADKIAELVDDFKYLSEQTGVTSVETLIPSLLNSEEENFRLFDVTNEFNKELETMEVEKGEIRHKINEYMKIEAKQNEGKTKIKRELEIQIENAKSQAAKCDTKYNVDLEIIRGIAPSVTNIFNKVGCEDEGLASQLLTAGVTDRSIMGYMAVIEQRIGEIVQVHNTTQKHGIISHFEGLVEDPTRPVTPSFDAKGKRIAALQQPTLPSHTDFDEMDDDDEEGKGDEQIEPMQISKLHDMVARDTRASRLGGGGRSKLSIGFKGKASNASLRGKGSRRSLKHL</sequence>
<keyword evidence="6" id="KW-1185">Reference proteome</keyword>
<dbReference type="AlphaFoldDB" id="A0A9W6ZV00"/>
<accession>A0A9W6ZV00</accession>
<proteinExistence type="predicted"/>
<evidence type="ECO:0000313" key="6">
    <source>
        <dbReference type="Proteomes" id="UP001165122"/>
    </source>
</evidence>
<feature type="region of interest" description="Disordered" evidence="3">
    <location>
        <begin position="1"/>
        <end position="43"/>
    </location>
</feature>
<keyword evidence="1 2" id="KW-0175">Coiled coil</keyword>
<evidence type="ECO:0000256" key="2">
    <source>
        <dbReference type="SAM" id="Coils"/>
    </source>
</evidence>
<name>A0A9W6ZV00_9STRA</name>
<feature type="region of interest" description="Disordered" evidence="3">
    <location>
        <begin position="252"/>
        <end position="294"/>
    </location>
</feature>
<protein>
    <recommendedName>
        <fullName evidence="4">ODAD1 central coiled coil region domain-containing protein</fullName>
    </recommendedName>
</protein>
<evidence type="ECO:0000256" key="3">
    <source>
        <dbReference type="SAM" id="MobiDB-lite"/>
    </source>
</evidence>
<dbReference type="InterPro" id="IPR051876">
    <property type="entry name" value="ODA-DC/CCD"/>
</dbReference>
<dbReference type="InterPro" id="IPR049258">
    <property type="entry name" value="ODAD1_CC"/>
</dbReference>
<gene>
    <name evidence="5" type="ORF">TrLO_g10752</name>
</gene>
<feature type="compositionally biased region" description="Polar residues" evidence="3">
    <location>
        <begin position="252"/>
        <end position="266"/>
    </location>
</feature>
<evidence type="ECO:0000259" key="4">
    <source>
        <dbReference type="Pfam" id="PF21773"/>
    </source>
</evidence>
<feature type="coiled-coil region" evidence="2">
    <location>
        <begin position="395"/>
        <end position="422"/>
    </location>
</feature>
<feature type="region of interest" description="Disordered" evidence="3">
    <location>
        <begin position="521"/>
        <end position="548"/>
    </location>
</feature>
<organism evidence="5 6">
    <name type="scientific">Triparma laevis f. longispina</name>
    <dbReference type="NCBI Taxonomy" id="1714387"/>
    <lineage>
        <taxon>Eukaryota</taxon>
        <taxon>Sar</taxon>
        <taxon>Stramenopiles</taxon>
        <taxon>Ochrophyta</taxon>
        <taxon>Bolidophyceae</taxon>
        <taxon>Parmales</taxon>
        <taxon>Triparmaceae</taxon>
        <taxon>Triparma</taxon>
    </lineage>
</organism>
<dbReference type="Pfam" id="PF21773">
    <property type="entry name" value="ODAD1_CC"/>
    <property type="match status" value="2"/>
</dbReference>